<evidence type="ECO:0000313" key="2">
    <source>
        <dbReference type="Proteomes" id="UP000648482"/>
    </source>
</evidence>
<proteinExistence type="predicted"/>
<sequence length="88" mass="10258">MKIRCSAFINISLPILVFHLVSTFQERNLLQTNDVPAPYFNLPLLNQPTERISITQFKGKTTTVYFLRAMVHNLSLQHAEFRSCTREF</sequence>
<dbReference type="EMBL" id="AQGU01000025">
    <property type="protein sequence ID" value="MBE0359711.1"/>
    <property type="molecule type" value="Genomic_DNA"/>
</dbReference>
<evidence type="ECO:0000313" key="1">
    <source>
        <dbReference type="EMBL" id="MBE0359711.1"/>
    </source>
</evidence>
<dbReference type="Proteomes" id="UP000648482">
    <property type="component" value="Unassembled WGS sequence"/>
</dbReference>
<gene>
    <name evidence="1" type="ORF">PALI_a1008</name>
</gene>
<organism evidence="1 2">
    <name type="scientific">Pseudoalteromonas aliena SW19</name>
    <dbReference type="NCBI Taxonomy" id="1314866"/>
    <lineage>
        <taxon>Bacteria</taxon>
        <taxon>Pseudomonadati</taxon>
        <taxon>Pseudomonadota</taxon>
        <taxon>Gammaproteobacteria</taxon>
        <taxon>Alteromonadales</taxon>
        <taxon>Pseudoalteromonadaceae</taxon>
        <taxon>Pseudoalteromonas</taxon>
    </lineage>
</organism>
<keyword evidence="2" id="KW-1185">Reference proteome</keyword>
<comment type="caution">
    <text evidence="1">The sequence shown here is derived from an EMBL/GenBank/DDBJ whole genome shotgun (WGS) entry which is preliminary data.</text>
</comment>
<name>A0ABR9E1H2_9GAMM</name>
<protein>
    <submittedName>
        <fullName evidence="1">Uncharacterized protein</fullName>
    </submittedName>
</protein>
<accession>A0ABR9E1H2</accession>
<reference evidence="1 2" key="1">
    <citation type="submission" date="2015-06" db="EMBL/GenBank/DDBJ databases">
        <title>Genome sequence of Pseudoalteromonas aliena.</title>
        <authorList>
            <person name="Xie B.-B."/>
            <person name="Rong J.-C."/>
            <person name="Qin Q.-L."/>
            <person name="Zhang Y.-Z."/>
        </authorList>
    </citation>
    <scope>NUCLEOTIDE SEQUENCE [LARGE SCALE GENOMIC DNA]</scope>
    <source>
        <strain evidence="1 2">SW19</strain>
    </source>
</reference>